<organism evidence="1 2">
    <name type="scientific">Natrinema hispanicum</name>
    <dbReference type="NCBI Taxonomy" id="392421"/>
    <lineage>
        <taxon>Archaea</taxon>
        <taxon>Methanobacteriati</taxon>
        <taxon>Methanobacteriota</taxon>
        <taxon>Stenosarchaea group</taxon>
        <taxon>Halobacteria</taxon>
        <taxon>Halobacteriales</taxon>
        <taxon>Natrialbaceae</taxon>
        <taxon>Natrinema</taxon>
    </lineage>
</organism>
<dbReference type="Proteomes" id="UP000324021">
    <property type="component" value="Unassembled WGS sequence"/>
</dbReference>
<feature type="non-terminal residue" evidence="1">
    <location>
        <position position="1"/>
    </location>
</feature>
<evidence type="ECO:0000313" key="2">
    <source>
        <dbReference type="Proteomes" id="UP000324021"/>
    </source>
</evidence>
<gene>
    <name evidence="1" type="ORF">SAMN05192552_10945</name>
</gene>
<name>A0A1G6ZD94_9EURY</name>
<accession>A0A1G6ZD94</accession>
<proteinExistence type="predicted"/>
<protein>
    <submittedName>
        <fullName evidence="1">Uncharacterized protein</fullName>
    </submittedName>
</protein>
<reference evidence="1 2" key="1">
    <citation type="submission" date="2016-10" db="EMBL/GenBank/DDBJ databases">
        <authorList>
            <person name="Varghese N."/>
            <person name="Submissions S."/>
        </authorList>
    </citation>
    <scope>NUCLEOTIDE SEQUENCE [LARGE SCALE GENOMIC DNA]</scope>
    <source>
        <strain evidence="1 2">CDM_1</strain>
    </source>
</reference>
<evidence type="ECO:0000313" key="1">
    <source>
        <dbReference type="EMBL" id="SDD99855.1"/>
    </source>
</evidence>
<sequence length="43" mass="4735">SGSAFYLAAWHGDEPETILDRLERISSTAQEVIDVINEVTDGE</sequence>
<dbReference type="AlphaFoldDB" id="A0A1G6ZD94"/>
<dbReference type="EMBL" id="FMZP01000094">
    <property type="protein sequence ID" value="SDD99855.1"/>
    <property type="molecule type" value="Genomic_DNA"/>
</dbReference>